<evidence type="ECO:0000313" key="2">
    <source>
        <dbReference type="EMBL" id="CAB4536054.1"/>
    </source>
</evidence>
<reference evidence="2" key="1">
    <citation type="submission" date="2020-05" db="EMBL/GenBank/DDBJ databases">
        <authorList>
            <person name="Chiriac C."/>
            <person name="Salcher M."/>
            <person name="Ghai R."/>
            <person name="Kavagutti S V."/>
        </authorList>
    </citation>
    <scope>NUCLEOTIDE SEQUENCE</scope>
</reference>
<dbReference type="AlphaFoldDB" id="A0A6J6BBK1"/>
<feature type="domain" description="Aminoglycoside phosphotransferase" evidence="1">
    <location>
        <begin position="77"/>
        <end position="272"/>
    </location>
</feature>
<gene>
    <name evidence="2" type="ORF">UFOPK1421_00362</name>
</gene>
<dbReference type="InterPro" id="IPR051678">
    <property type="entry name" value="AGP_Transferase"/>
</dbReference>
<dbReference type="Gene3D" id="3.30.200.20">
    <property type="entry name" value="Phosphorylase Kinase, domain 1"/>
    <property type="match status" value="1"/>
</dbReference>
<dbReference type="Gene3D" id="3.90.1200.10">
    <property type="match status" value="1"/>
</dbReference>
<dbReference type="EMBL" id="CAEZSL010000024">
    <property type="protein sequence ID" value="CAB4536054.1"/>
    <property type="molecule type" value="Genomic_DNA"/>
</dbReference>
<proteinExistence type="predicted"/>
<dbReference type="InterPro" id="IPR011009">
    <property type="entry name" value="Kinase-like_dom_sf"/>
</dbReference>
<sequence length="358" mass="39869">MPLPSKRNPQELAHTLEAWFTKEFGHPCTISDVGIPEGTGMSSETLLFTLHHDGLIEPVVTRLNPDMNDWPVFTVYDLAAQAGAMRLVGQHSDLPVPNIRFLENDASILGSPFLVMDRASGRALPDMPPYVFGGSYMDSMNTDERRELGRQVARVQARIHAIDLEKAASAGSDLSFLPSLQGDAIDRLLAEQRAYYDWARGDLRLPVIERALVWLADHKPQNPGPTVINWGDARPGNILFDGLTPTAVLDWEMVNAGPAGVDVGWMIFMHQFFQSLADVFEMPGFPEFCQPDDIIEAYESAGGQHIEDLQWYIVYASLRFAAVAIRTSLRGVAYAEREMPDDPEDLIMHKAMLYAQIS</sequence>
<name>A0A6J6BBK1_9ZZZZ</name>
<dbReference type="InterPro" id="IPR041726">
    <property type="entry name" value="ACAD10_11_N"/>
</dbReference>
<accession>A0A6J6BBK1</accession>
<protein>
    <submittedName>
        <fullName evidence="2">Unannotated protein</fullName>
    </submittedName>
</protein>
<dbReference type="PANTHER" id="PTHR21310:SF40">
    <property type="entry name" value="AMINOGLYCOSIDE PHOSPHOTRANSFERASE DOMAIN-CONTAINING PROTEIN-RELATED"/>
    <property type="match status" value="1"/>
</dbReference>
<dbReference type="PANTHER" id="PTHR21310">
    <property type="entry name" value="AMINOGLYCOSIDE PHOSPHOTRANSFERASE-RELATED-RELATED"/>
    <property type="match status" value="1"/>
</dbReference>
<dbReference type="InterPro" id="IPR002575">
    <property type="entry name" value="Aminoglycoside_PTrfase"/>
</dbReference>
<dbReference type="SUPFAM" id="SSF56112">
    <property type="entry name" value="Protein kinase-like (PK-like)"/>
    <property type="match status" value="1"/>
</dbReference>
<organism evidence="2">
    <name type="scientific">freshwater metagenome</name>
    <dbReference type="NCBI Taxonomy" id="449393"/>
    <lineage>
        <taxon>unclassified sequences</taxon>
        <taxon>metagenomes</taxon>
        <taxon>ecological metagenomes</taxon>
    </lineage>
</organism>
<dbReference type="CDD" id="cd05154">
    <property type="entry name" value="ACAD10_11_N-like"/>
    <property type="match status" value="1"/>
</dbReference>
<dbReference type="Pfam" id="PF01636">
    <property type="entry name" value="APH"/>
    <property type="match status" value="1"/>
</dbReference>
<evidence type="ECO:0000259" key="1">
    <source>
        <dbReference type="Pfam" id="PF01636"/>
    </source>
</evidence>